<dbReference type="InterPro" id="IPR013830">
    <property type="entry name" value="SGNH_hydro"/>
</dbReference>
<dbReference type="Pfam" id="PF13472">
    <property type="entry name" value="Lipase_GDSL_2"/>
    <property type="match status" value="1"/>
</dbReference>
<protein>
    <recommendedName>
        <fullName evidence="1">SGNH hydrolase-type esterase domain-containing protein</fullName>
    </recommendedName>
</protein>
<accession>F2IJS8</accession>
<dbReference type="PROSITE" id="PS51257">
    <property type="entry name" value="PROKAR_LIPOPROTEIN"/>
    <property type="match status" value="1"/>
</dbReference>
<feature type="domain" description="SGNH hydrolase-type esterase" evidence="1">
    <location>
        <begin position="271"/>
        <end position="424"/>
    </location>
</feature>
<dbReference type="HOGENOM" id="CLU_026695_1_0_10"/>
<name>F2IJS8_FLUTR</name>
<dbReference type="SUPFAM" id="SSF52266">
    <property type="entry name" value="SGNH hydrolase"/>
    <property type="match status" value="1"/>
</dbReference>
<evidence type="ECO:0000313" key="2">
    <source>
        <dbReference type="EMBL" id="AEA43968.1"/>
    </source>
</evidence>
<dbReference type="Proteomes" id="UP000007463">
    <property type="component" value="Chromosome"/>
</dbReference>
<dbReference type="GO" id="GO:0016788">
    <property type="term" value="F:hydrolase activity, acting on ester bonds"/>
    <property type="evidence" value="ECO:0007669"/>
    <property type="project" value="UniProtKB-ARBA"/>
</dbReference>
<dbReference type="PANTHER" id="PTHR30383">
    <property type="entry name" value="THIOESTERASE 1/PROTEASE 1/LYSOPHOSPHOLIPASE L1"/>
    <property type="match status" value="1"/>
</dbReference>
<proteinExistence type="predicted"/>
<dbReference type="Gene3D" id="3.40.50.1110">
    <property type="entry name" value="SGNH hydrolase"/>
    <property type="match status" value="1"/>
</dbReference>
<dbReference type="STRING" id="755732.Fluta_1982"/>
<organism evidence="2 3">
    <name type="scientific">Fluviicola taffensis (strain DSM 16823 / NCIMB 13979 / RW262)</name>
    <dbReference type="NCBI Taxonomy" id="755732"/>
    <lineage>
        <taxon>Bacteria</taxon>
        <taxon>Pseudomonadati</taxon>
        <taxon>Bacteroidota</taxon>
        <taxon>Flavobacteriia</taxon>
        <taxon>Flavobacteriales</taxon>
        <taxon>Crocinitomicaceae</taxon>
        <taxon>Fluviicola</taxon>
    </lineage>
</organism>
<reference evidence="2 3" key="1">
    <citation type="journal article" date="2011" name="Stand. Genomic Sci.">
        <title>Complete genome sequence of the gliding freshwater bacterium Fluviicola taffensis type strain (RW262).</title>
        <authorList>
            <person name="Woyke T."/>
            <person name="Chertkov O."/>
            <person name="Lapidus A."/>
            <person name="Nolan M."/>
            <person name="Lucas S."/>
            <person name="Del Rio T.G."/>
            <person name="Tice H."/>
            <person name="Cheng J.F."/>
            <person name="Tapia R."/>
            <person name="Han C."/>
            <person name="Goodwin L."/>
            <person name="Pitluck S."/>
            <person name="Liolios K."/>
            <person name="Pagani I."/>
            <person name="Ivanova N."/>
            <person name="Huntemann M."/>
            <person name="Mavromatis K."/>
            <person name="Mikhailova N."/>
            <person name="Pati A."/>
            <person name="Chen A."/>
            <person name="Palaniappan K."/>
            <person name="Land M."/>
            <person name="Hauser L."/>
            <person name="Brambilla E.M."/>
            <person name="Rohde M."/>
            <person name="Mwirichia R."/>
            <person name="Sikorski J."/>
            <person name="Tindall B.J."/>
            <person name="Goker M."/>
            <person name="Bristow J."/>
            <person name="Eisen J.A."/>
            <person name="Markowitz V."/>
            <person name="Hugenholtz P."/>
            <person name="Klenk H.P."/>
            <person name="Kyrpides N.C."/>
        </authorList>
    </citation>
    <scope>NUCLEOTIDE SEQUENCE [LARGE SCALE GENOMIC DNA]</scope>
    <source>
        <strain evidence="3">DSM 16823 / RW262 / RW262</strain>
    </source>
</reference>
<evidence type="ECO:0000313" key="3">
    <source>
        <dbReference type="Proteomes" id="UP000007463"/>
    </source>
</evidence>
<dbReference type="eggNOG" id="COG2755">
    <property type="taxonomic scope" value="Bacteria"/>
</dbReference>
<gene>
    <name evidence="2" type="ordered locus">Fluta_1982</name>
</gene>
<dbReference type="InterPro" id="IPR036514">
    <property type="entry name" value="SGNH_hydro_sf"/>
</dbReference>
<dbReference type="EMBL" id="CP002542">
    <property type="protein sequence ID" value="AEA43968.1"/>
    <property type="molecule type" value="Genomic_DNA"/>
</dbReference>
<keyword evidence="3" id="KW-1185">Reference proteome</keyword>
<dbReference type="AlphaFoldDB" id="F2IJS8"/>
<dbReference type="Gene3D" id="2.60.120.1360">
    <property type="match status" value="1"/>
</dbReference>
<dbReference type="KEGG" id="fte:Fluta_1982"/>
<sequence precursor="true">MLIAQIKYWMKFSFYTAFVIASLIACTSQSQVGIIREKTPLDSYIYPTFHHLDTNLKYQYPFINFNANAFRFYSPQSANWEHLFQDFRNMVTEKNCKLNFYHIGGSHLQADVYTHDIRTYLQTHWLDIPGERGLIFPFDLANTNNPWNYEFKSKNNWKTYRSVNFNRPVGIDFGLLGVVIETPDSIVEIVFRHDKTDVKPGFTRLRVYHNKGPFPFELNFGSDEMLIVNKFRNETLGYTEAVFTDPVDTFNLQFTRLIAGPYNLQINGFQLSNTYAGISYTTIGINGAGLYTYLANKNFEEQLAESPPDFFAFSVGTNDANVPYSSFNPDVFKYNLESMMKKVLAANPDCAILLTVPNDAGYKKKYLNKNVAREREVIIELAKKYECPVWDFYGIMGELGSSRTWKSNGLMRSDLVHFTVPGYHLKADLFIDAFEKWFQQMEKRKYIN</sequence>
<reference evidence="3" key="2">
    <citation type="submission" date="2011-02" db="EMBL/GenBank/DDBJ databases">
        <title>The complete genome of Fluviicola taffensis DSM 16823.</title>
        <authorList>
            <consortium name="US DOE Joint Genome Institute (JGI-PGF)"/>
            <person name="Lucas S."/>
            <person name="Copeland A."/>
            <person name="Lapidus A."/>
            <person name="Bruce D."/>
            <person name="Goodwin L."/>
            <person name="Pitluck S."/>
            <person name="Kyrpides N."/>
            <person name="Mavromatis K."/>
            <person name="Ivanova N."/>
            <person name="Mikhailova N."/>
            <person name="Pagani I."/>
            <person name="Chertkov O."/>
            <person name="Detter J.C."/>
            <person name="Han C."/>
            <person name="Tapia R."/>
            <person name="Land M."/>
            <person name="Hauser L."/>
            <person name="Markowitz V."/>
            <person name="Cheng J.-F."/>
            <person name="Hugenholtz P."/>
            <person name="Woyke T."/>
            <person name="Wu D."/>
            <person name="Tindall B."/>
            <person name="Pomrenke H.G."/>
            <person name="Brambilla E."/>
            <person name="Klenk H.-P."/>
            <person name="Eisen J.A."/>
        </authorList>
    </citation>
    <scope>NUCLEOTIDE SEQUENCE [LARGE SCALE GENOMIC DNA]</scope>
    <source>
        <strain evidence="3">DSM 16823 / RW262 / RW262</strain>
    </source>
</reference>
<evidence type="ECO:0000259" key="1">
    <source>
        <dbReference type="Pfam" id="PF13472"/>
    </source>
</evidence>
<dbReference type="InterPro" id="IPR051532">
    <property type="entry name" value="Ester_Hydrolysis_Enzymes"/>
</dbReference>